<dbReference type="InParanoid" id="S7XVH2"/>
<evidence type="ECO:0000256" key="2">
    <source>
        <dbReference type="ARBA" id="ARBA00022485"/>
    </source>
</evidence>
<dbReference type="VEuPathDB" id="MicrosporidiaDB:SLOPH_2266"/>
<keyword evidence="6" id="KW-0408">Iron</keyword>
<dbReference type="Proteomes" id="UP000014978">
    <property type="component" value="Unassembled WGS sequence"/>
</dbReference>
<keyword evidence="5" id="KW-0479">Metal-binding</keyword>
<keyword evidence="10" id="KW-1185">Reference proteome</keyword>
<accession>S7XVH2</accession>
<evidence type="ECO:0000313" key="10">
    <source>
        <dbReference type="Proteomes" id="UP000014978"/>
    </source>
</evidence>
<sequence length="402" mass="48190">MRRVSLREENERLSFYDENVIEELNFLEFKSKVQNRIKILKKIENNVKDIKILDFKDENDDTVSHFCTRLICVQSTWLINWFINLEVKMMKIKLENMKISEIKKYFIQKIINKIKNIEVGDNIFIGPTCYYDEKYEIEIESKPIIAHFSFLSEMVGKREVIPQKGKITIEDDYIKNLIENLYRKFLQRKMLELQDKIKENNDERFTTIFNDIFSSTTEIKTSSFAAIEKYFPPCIAGIIKKMKSGHIKYYDRQVLTRFLKDAGVSMEESVELYKKYFKCSTEKFEKEYLYSIRHNYGMEGKRANYQTYNCQKIISFTSKMNVGCPFSRPREEFVDYLANKPLKFEDIEDIFTKNNQQSCTNFLEKLTNLKIKDRISTPIEFYKKYKESQQKENKKKTNKKVF</sequence>
<dbReference type="AlphaFoldDB" id="S7XVH2"/>
<keyword evidence="2" id="KW-0004">4Fe-4S</keyword>
<dbReference type="GO" id="GO:0046872">
    <property type="term" value="F:metal ion binding"/>
    <property type="evidence" value="ECO:0007669"/>
    <property type="project" value="UniProtKB-KW"/>
</dbReference>
<name>S7XVH2_SPRLO</name>
<evidence type="ECO:0000256" key="5">
    <source>
        <dbReference type="ARBA" id="ARBA00022723"/>
    </source>
</evidence>
<dbReference type="GO" id="GO:0051539">
    <property type="term" value="F:4 iron, 4 sulfur cluster binding"/>
    <property type="evidence" value="ECO:0007669"/>
    <property type="project" value="UniProtKB-KW"/>
</dbReference>
<gene>
    <name evidence="9" type="ORF">SLOPH_2266</name>
</gene>
<feature type="domain" description="DNA primase large subunit C-terminal" evidence="8">
    <location>
        <begin position="228"/>
        <end position="382"/>
    </location>
</feature>
<dbReference type="OrthoDB" id="421393at2759"/>
<dbReference type="GO" id="GO:0006270">
    <property type="term" value="P:DNA replication initiation"/>
    <property type="evidence" value="ECO:0007669"/>
    <property type="project" value="TreeGrafter"/>
</dbReference>
<dbReference type="PANTHER" id="PTHR10537:SF3">
    <property type="entry name" value="DNA PRIMASE LARGE SUBUNIT"/>
    <property type="match status" value="1"/>
</dbReference>
<evidence type="ECO:0000256" key="1">
    <source>
        <dbReference type="ARBA" id="ARBA00001966"/>
    </source>
</evidence>
<comment type="cofactor">
    <cofactor evidence="1">
        <name>[4Fe-4S] cluster</name>
        <dbReference type="ChEBI" id="CHEBI:49883"/>
    </cofactor>
</comment>
<dbReference type="GO" id="GO:0006269">
    <property type="term" value="P:DNA replication, synthesis of primer"/>
    <property type="evidence" value="ECO:0007669"/>
    <property type="project" value="UniProtKB-KW"/>
</dbReference>
<protein>
    <submittedName>
        <fullName evidence="9">DNA primase large subunit</fullName>
    </submittedName>
</protein>
<keyword evidence="3" id="KW-0639">Primosome</keyword>
<keyword evidence="7" id="KW-0411">Iron-sulfur</keyword>
<evidence type="ECO:0000256" key="4">
    <source>
        <dbReference type="ARBA" id="ARBA00022705"/>
    </source>
</evidence>
<dbReference type="OMA" id="DAINYWK"/>
<proteinExistence type="predicted"/>
<organism evidence="9 10">
    <name type="scientific">Spraguea lophii (strain 42_110)</name>
    <name type="common">Microsporidian parasite</name>
    <dbReference type="NCBI Taxonomy" id="1358809"/>
    <lineage>
        <taxon>Eukaryota</taxon>
        <taxon>Fungi</taxon>
        <taxon>Fungi incertae sedis</taxon>
        <taxon>Microsporidia</taxon>
        <taxon>Spragueidae</taxon>
        <taxon>Spraguea</taxon>
    </lineage>
</organism>
<dbReference type="FunCoup" id="S7XVH2">
    <property type="interactions" value="161"/>
</dbReference>
<evidence type="ECO:0000313" key="9">
    <source>
        <dbReference type="EMBL" id="EPR79888.1"/>
    </source>
</evidence>
<dbReference type="Pfam" id="PF26466">
    <property type="entry name" value="DNA_primase_lrg_N"/>
    <property type="match status" value="1"/>
</dbReference>
<evidence type="ECO:0000256" key="6">
    <source>
        <dbReference type="ARBA" id="ARBA00023004"/>
    </source>
</evidence>
<dbReference type="GO" id="GO:0005658">
    <property type="term" value="C:alpha DNA polymerase:primase complex"/>
    <property type="evidence" value="ECO:0007669"/>
    <property type="project" value="TreeGrafter"/>
</dbReference>
<dbReference type="PANTHER" id="PTHR10537">
    <property type="entry name" value="DNA PRIMASE LARGE SUBUNIT"/>
    <property type="match status" value="1"/>
</dbReference>
<comment type="caution">
    <text evidence="9">The sequence shown here is derived from an EMBL/GenBank/DDBJ whole genome shotgun (WGS) entry which is preliminary data.</text>
</comment>
<keyword evidence="4" id="KW-0235">DNA replication</keyword>
<dbReference type="Pfam" id="PF04104">
    <property type="entry name" value="DNA_primase_lrg"/>
    <property type="match status" value="1"/>
</dbReference>
<evidence type="ECO:0000259" key="8">
    <source>
        <dbReference type="Pfam" id="PF04104"/>
    </source>
</evidence>
<reference evidence="10" key="1">
    <citation type="journal article" date="2013" name="PLoS Genet.">
        <title>The genome of Spraguea lophii and the basis of host-microsporidian interactions.</title>
        <authorList>
            <person name="Campbell S.E."/>
            <person name="Williams T.A."/>
            <person name="Yousuf A."/>
            <person name="Soanes D.M."/>
            <person name="Paszkiewicz K.H."/>
            <person name="Williams B.A.P."/>
        </authorList>
    </citation>
    <scope>NUCLEOTIDE SEQUENCE [LARGE SCALE GENOMIC DNA]</scope>
    <source>
        <strain evidence="10">42_110</strain>
    </source>
</reference>
<dbReference type="InterPro" id="IPR007238">
    <property type="entry name" value="DNA_primase_lsu_euk/arc"/>
</dbReference>
<dbReference type="EMBL" id="ATCN01000080">
    <property type="protein sequence ID" value="EPR79888.1"/>
    <property type="molecule type" value="Genomic_DNA"/>
</dbReference>
<dbReference type="Gene3D" id="1.20.930.80">
    <property type="match status" value="1"/>
</dbReference>
<dbReference type="HOGENOM" id="CLU_026253_2_1_1"/>
<dbReference type="STRING" id="1358809.S7XVH2"/>
<evidence type="ECO:0000256" key="3">
    <source>
        <dbReference type="ARBA" id="ARBA00022515"/>
    </source>
</evidence>
<dbReference type="InterPro" id="IPR058560">
    <property type="entry name" value="DNA_primase_C"/>
</dbReference>
<evidence type="ECO:0000256" key="7">
    <source>
        <dbReference type="ARBA" id="ARBA00023014"/>
    </source>
</evidence>